<evidence type="ECO:0000313" key="4">
    <source>
        <dbReference type="EMBL" id="TMQ63606.1"/>
    </source>
</evidence>
<dbReference type="GO" id="GO:0006508">
    <property type="term" value="P:proteolysis"/>
    <property type="evidence" value="ECO:0007669"/>
    <property type="project" value="InterPro"/>
</dbReference>
<dbReference type="InterPro" id="IPR012338">
    <property type="entry name" value="Beta-lactam/transpept-like"/>
</dbReference>
<dbReference type="NCBIfam" id="TIGR00666">
    <property type="entry name" value="PBP4"/>
    <property type="match status" value="1"/>
</dbReference>
<evidence type="ECO:0000256" key="2">
    <source>
        <dbReference type="ARBA" id="ARBA00022801"/>
    </source>
</evidence>
<reference evidence="4 5" key="1">
    <citation type="journal article" date="2019" name="Nat. Microbiol.">
        <title>Mediterranean grassland soil C-N compound turnover is dependent on rainfall and depth, and is mediated by genomically divergent microorganisms.</title>
        <authorList>
            <person name="Diamond S."/>
            <person name="Andeer P.F."/>
            <person name="Li Z."/>
            <person name="Crits-Christoph A."/>
            <person name="Burstein D."/>
            <person name="Anantharaman K."/>
            <person name="Lane K.R."/>
            <person name="Thomas B.C."/>
            <person name="Pan C."/>
            <person name="Northen T.R."/>
            <person name="Banfield J.F."/>
        </authorList>
    </citation>
    <scope>NUCLEOTIDE SEQUENCE [LARGE SCALE GENOMIC DNA]</scope>
    <source>
        <strain evidence="4">WS_7</strain>
    </source>
</reference>
<dbReference type="PANTHER" id="PTHR30023">
    <property type="entry name" value="D-ALANYL-D-ALANINE CARBOXYPEPTIDASE"/>
    <property type="match status" value="1"/>
</dbReference>
<gene>
    <name evidence="4" type="primary">dacB</name>
    <name evidence="4" type="ORF">E6K77_05035</name>
</gene>
<comment type="caution">
    <text evidence="4">The sequence shown here is derived from an EMBL/GenBank/DDBJ whole genome shotgun (WGS) entry which is preliminary data.</text>
</comment>
<dbReference type="PANTHER" id="PTHR30023:SF0">
    <property type="entry name" value="PENICILLIN-SENSITIVE CARBOXYPEPTIDASE A"/>
    <property type="match status" value="1"/>
</dbReference>
<name>A0A538TJ09_UNCEI</name>
<sequence length="557" mass="58172">MGGNPHGRILRRQSAGLAQNRVLSWPRAASLSRGGPFLVRPGSLRRRAAAALLLLVPVLSAILGWDGHVFAACDVPSGPLADSLRFGTEAAARSHVGILAVSLDRGDTLLGLNPEGRFIPASNMKLFVTGAFLKQFGPDARGLADIAAVGKLDRSKGRRELALKGDLILRGSGYPDVYQLLKPGSRGLLDSLAYLLYESGMRKFEGTVWVDGTLFAREPYGPGWAVDDLPWSYGAPLNSVLANGNAATLLATATPTGVVLSLDPPETPLKMEGRLSLVDSSSAPVLSISRDPGSRVLRVSGRVPRGGVAKRQVAVPEPDSTAGLVLLGAMRRAGIKVKGTVATMPANGRRPGSKDPVTLTSLSSPPASEVVSMVDAYSLNVETEALLRLLDPAPAGKTAAQGLRKLSSMLAEAGVDTLDLSFVDGSGLSPLNLATPRAFVRWLAYLGQDSTLSKVFRETLAVPGGVGTLQRRFPDLGPEASLRAKSGTLTNVSALSGYVTSAEGERIVFSILSNGNRGGVASARAAEEAIVGALSRYRRGAESGTAPGGATPRMIPR</sequence>
<keyword evidence="2 4" id="KW-0378">Hydrolase</keyword>
<dbReference type="Proteomes" id="UP000317366">
    <property type="component" value="Unassembled WGS sequence"/>
</dbReference>
<protein>
    <submittedName>
        <fullName evidence="4">D-alanyl-D-alanine carboxypeptidase/D-alanyl-D-alanine-endopeptidase</fullName>
        <ecNumber evidence="4">3.4.16.4</ecNumber>
    </submittedName>
</protein>
<accession>A0A538TJ09</accession>
<comment type="similarity">
    <text evidence="1">Belongs to the peptidase S13 family.</text>
</comment>
<dbReference type="GO" id="GO:0000270">
    <property type="term" value="P:peptidoglycan metabolic process"/>
    <property type="evidence" value="ECO:0007669"/>
    <property type="project" value="TreeGrafter"/>
</dbReference>
<dbReference type="Pfam" id="PF02113">
    <property type="entry name" value="Peptidase_S13"/>
    <property type="match status" value="1"/>
</dbReference>
<dbReference type="Gene3D" id="3.50.80.20">
    <property type="entry name" value="D-Ala-D-Ala carboxypeptidase C, peptidase S13"/>
    <property type="match status" value="1"/>
</dbReference>
<evidence type="ECO:0000313" key="5">
    <source>
        <dbReference type="Proteomes" id="UP000317366"/>
    </source>
</evidence>
<dbReference type="InterPro" id="IPR000667">
    <property type="entry name" value="Peptidase_S13"/>
</dbReference>
<keyword evidence="4" id="KW-0121">Carboxypeptidase</keyword>
<dbReference type="Gene3D" id="3.40.710.10">
    <property type="entry name" value="DD-peptidase/beta-lactamase superfamily"/>
    <property type="match status" value="2"/>
</dbReference>
<organism evidence="4 5">
    <name type="scientific">Eiseniibacteriota bacterium</name>
    <dbReference type="NCBI Taxonomy" id="2212470"/>
    <lineage>
        <taxon>Bacteria</taxon>
        <taxon>Candidatus Eiseniibacteriota</taxon>
    </lineage>
</organism>
<keyword evidence="4" id="KW-0645">Protease</keyword>
<feature type="region of interest" description="Disordered" evidence="3">
    <location>
        <begin position="344"/>
        <end position="364"/>
    </location>
</feature>
<dbReference type="EC" id="3.4.16.4" evidence="4"/>
<evidence type="ECO:0000256" key="1">
    <source>
        <dbReference type="ARBA" id="ARBA00006096"/>
    </source>
</evidence>
<dbReference type="PRINTS" id="PR00922">
    <property type="entry name" value="DADACBPTASE3"/>
</dbReference>
<dbReference type="SUPFAM" id="SSF56601">
    <property type="entry name" value="beta-lactamase/transpeptidase-like"/>
    <property type="match status" value="1"/>
</dbReference>
<proteinExistence type="inferred from homology"/>
<dbReference type="AlphaFoldDB" id="A0A538TJ09"/>
<dbReference type="EMBL" id="VBOX01000056">
    <property type="protein sequence ID" value="TMQ63606.1"/>
    <property type="molecule type" value="Genomic_DNA"/>
</dbReference>
<dbReference type="GO" id="GO:0009002">
    <property type="term" value="F:serine-type D-Ala-D-Ala carboxypeptidase activity"/>
    <property type="evidence" value="ECO:0007669"/>
    <property type="project" value="UniProtKB-EC"/>
</dbReference>
<evidence type="ECO:0000256" key="3">
    <source>
        <dbReference type="SAM" id="MobiDB-lite"/>
    </source>
</evidence>